<evidence type="ECO:0000256" key="4">
    <source>
        <dbReference type="ARBA" id="ARBA00022777"/>
    </source>
</evidence>
<comment type="subcellular location">
    <subcellularLocation>
        <location evidence="6">Cytoplasm</location>
    </subcellularLocation>
</comment>
<dbReference type="RefSeq" id="WP_058524537.1">
    <property type="nucleotide sequence ID" value="NZ_CAAAHV010000003.1"/>
</dbReference>
<dbReference type="PANTHER" id="PTHR23359">
    <property type="entry name" value="NUCLEOTIDE KINASE"/>
    <property type="match status" value="1"/>
</dbReference>
<gene>
    <name evidence="8" type="primary">adk_1</name>
    <name evidence="7" type="synonym">adk_2</name>
    <name evidence="7" type="ORF">Lbir_2534</name>
    <name evidence="8" type="ORF">NCTC12437_01131</name>
</gene>
<dbReference type="Proteomes" id="UP000255066">
    <property type="component" value="Unassembled WGS sequence"/>
</dbReference>
<keyword evidence="2" id="KW-0545">Nucleotide biosynthesis</keyword>
<dbReference type="AlphaFoldDB" id="A0A378I869"/>
<dbReference type="InterPro" id="IPR033690">
    <property type="entry name" value="Adenylat_kinase_CS"/>
</dbReference>
<dbReference type="EC" id="2.7.4.3" evidence="6"/>
<evidence type="ECO:0000256" key="5">
    <source>
        <dbReference type="RuleBase" id="RU003330"/>
    </source>
</evidence>
<comment type="subunit">
    <text evidence="6">Monomer.</text>
</comment>
<dbReference type="STRING" id="28083.Lbir_2534"/>
<keyword evidence="4 5" id="KW-0418">Kinase</keyword>
<evidence type="ECO:0000256" key="1">
    <source>
        <dbReference type="ARBA" id="ARBA00022679"/>
    </source>
</evidence>
<dbReference type="PROSITE" id="PS00113">
    <property type="entry name" value="ADENYLATE_KINASE"/>
    <property type="match status" value="1"/>
</dbReference>
<protein>
    <recommendedName>
        <fullName evidence="6">Adenylate kinase</fullName>
        <ecNumber evidence="6">2.7.4.3</ecNumber>
    </recommendedName>
</protein>
<organism evidence="8 10">
    <name type="scientific">Legionella birminghamensis</name>
    <dbReference type="NCBI Taxonomy" id="28083"/>
    <lineage>
        <taxon>Bacteria</taxon>
        <taxon>Pseudomonadati</taxon>
        <taxon>Pseudomonadota</taxon>
        <taxon>Gammaproteobacteria</taxon>
        <taxon>Legionellales</taxon>
        <taxon>Legionellaceae</taxon>
        <taxon>Legionella</taxon>
    </lineage>
</organism>
<keyword evidence="9" id="KW-1185">Reference proteome</keyword>
<keyword evidence="1 5" id="KW-0808">Transferase</keyword>
<reference evidence="7 9" key="1">
    <citation type="submission" date="2015-11" db="EMBL/GenBank/DDBJ databases">
        <title>Genomic analysis of 38 Legionella species identifies large and diverse effector repertoires.</title>
        <authorList>
            <person name="Burstein D."/>
            <person name="Amaro F."/>
            <person name="Zusman T."/>
            <person name="Lifshitz Z."/>
            <person name="Cohen O."/>
            <person name="Gilbert J.A."/>
            <person name="Pupko T."/>
            <person name="Shuman H.A."/>
            <person name="Segal G."/>
        </authorList>
    </citation>
    <scope>NUCLEOTIDE SEQUENCE [LARGE SCALE GENOMIC DNA]</scope>
    <source>
        <strain evidence="7 9">CDC#1407-AL-14</strain>
    </source>
</reference>
<evidence type="ECO:0000256" key="6">
    <source>
        <dbReference type="RuleBase" id="RU003331"/>
    </source>
</evidence>
<dbReference type="GO" id="GO:0005524">
    <property type="term" value="F:ATP binding"/>
    <property type="evidence" value="ECO:0007669"/>
    <property type="project" value="UniProtKB-KW"/>
</dbReference>
<dbReference type="Pfam" id="PF00406">
    <property type="entry name" value="ADK"/>
    <property type="match status" value="1"/>
</dbReference>
<dbReference type="InterPro" id="IPR000850">
    <property type="entry name" value="Adenylat/UMP-CMP_kin"/>
</dbReference>
<reference evidence="8 10" key="2">
    <citation type="submission" date="2018-06" db="EMBL/GenBank/DDBJ databases">
        <authorList>
            <consortium name="Pathogen Informatics"/>
            <person name="Doyle S."/>
        </authorList>
    </citation>
    <scope>NUCLEOTIDE SEQUENCE [LARGE SCALE GENOMIC DNA]</scope>
    <source>
        <strain evidence="8 10">NCTC12437</strain>
    </source>
</reference>
<evidence type="ECO:0000313" key="8">
    <source>
        <dbReference type="EMBL" id="STX31359.1"/>
    </source>
</evidence>
<accession>A0A378I869</accession>
<evidence type="ECO:0000256" key="3">
    <source>
        <dbReference type="ARBA" id="ARBA00022741"/>
    </source>
</evidence>
<dbReference type="GO" id="GO:0005737">
    <property type="term" value="C:cytoplasm"/>
    <property type="evidence" value="ECO:0007669"/>
    <property type="project" value="UniProtKB-SubCell"/>
</dbReference>
<evidence type="ECO:0000313" key="9">
    <source>
        <dbReference type="Proteomes" id="UP000054735"/>
    </source>
</evidence>
<dbReference type="CDD" id="cd01428">
    <property type="entry name" value="ADK"/>
    <property type="match status" value="1"/>
</dbReference>
<evidence type="ECO:0000313" key="7">
    <source>
        <dbReference type="EMBL" id="KTC67932.1"/>
    </source>
</evidence>
<comment type="catalytic activity">
    <reaction evidence="6">
        <text>AMP + ATP = 2 ADP</text>
        <dbReference type="Rhea" id="RHEA:12973"/>
        <dbReference type="ChEBI" id="CHEBI:30616"/>
        <dbReference type="ChEBI" id="CHEBI:456215"/>
        <dbReference type="ChEBI" id="CHEBI:456216"/>
        <dbReference type="EC" id="2.7.4.3"/>
    </reaction>
</comment>
<dbReference type="GO" id="GO:0004017">
    <property type="term" value="F:AMP kinase activity"/>
    <property type="evidence" value="ECO:0007669"/>
    <property type="project" value="UniProtKB-EC"/>
</dbReference>
<evidence type="ECO:0000256" key="2">
    <source>
        <dbReference type="ARBA" id="ARBA00022727"/>
    </source>
</evidence>
<sequence>MPYQFFRPCPKPKVILLMGGPASGKTSVARHFPELYHVSVSNILQKRFGSGHPHEALMRKGEMIPDGEVFKALSKDPAFSQQKTVLLDGFPRNNLQLHYLKSWRQPDALIHLEARETTLRAYLKERGRSDDNEEAINKRMDHFYTVTEPMINSLKKQTPNSLTLNGDLQSWDEILESVRYFLIQKKLCTEVSEPCSYTI</sequence>
<keyword evidence="3 6" id="KW-0547">Nucleotide-binding</keyword>
<dbReference type="SUPFAM" id="SSF52540">
    <property type="entry name" value="P-loop containing nucleoside triphosphate hydrolases"/>
    <property type="match status" value="1"/>
</dbReference>
<dbReference type="PRINTS" id="PR00094">
    <property type="entry name" value="ADENYLTKNASE"/>
</dbReference>
<dbReference type="Proteomes" id="UP000054735">
    <property type="component" value="Unassembled WGS sequence"/>
</dbReference>
<keyword evidence="6" id="KW-0067">ATP-binding</keyword>
<dbReference type="OrthoDB" id="5638848at2"/>
<dbReference type="EMBL" id="LNXT01000048">
    <property type="protein sequence ID" value="KTC67932.1"/>
    <property type="molecule type" value="Genomic_DNA"/>
</dbReference>
<dbReference type="InterPro" id="IPR027417">
    <property type="entry name" value="P-loop_NTPase"/>
</dbReference>
<evidence type="ECO:0000313" key="10">
    <source>
        <dbReference type="Proteomes" id="UP000255066"/>
    </source>
</evidence>
<dbReference type="EMBL" id="UGNW01000001">
    <property type="protein sequence ID" value="STX31359.1"/>
    <property type="molecule type" value="Genomic_DNA"/>
</dbReference>
<name>A0A378I869_9GAMM</name>
<comment type="similarity">
    <text evidence="5">Belongs to the adenylate kinase family.</text>
</comment>
<dbReference type="Gene3D" id="3.40.50.300">
    <property type="entry name" value="P-loop containing nucleotide triphosphate hydrolases"/>
    <property type="match status" value="1"/>
</dbReference>
<proteinExistence type="inferred from homology"/>